<feature type="transmembrane region" description="Helical" evidence="8">
    <location>
        <begin position="313"/>
        <end position="336"/>
    </location>
</feature>
<evidence type="ECO:0000256" key="5">
    <source>
        <dbReference type="ARBA" id="ARBA00022989"/>
    </source>
</evidence>
<evidence type="ECO:0000259" key="9">
    <source>
        <dbReference type="PROSITE" id="PS50850"/>
    </source>
</evidence>
<feature type="transmembrane region" description="Helical" evidence="8">
    <location>
        <begin position="428"/>
        <end position="450"/>
    </location>
</feature>
<feature type="transmembrane region" description="Helical" evidence="8">
    <location>
        <begin position="98"/>
        <end position="117"/>
    </location>
</feature>
<dbReference type="Pfam" id="PF05977">
    <property type="entry name" value="MFS_3"/>
    <property type="match status" value="1"/>
</dbReference>
<dbReference type="InterPro" id="IPR036259">
    <property type="entry name" value="MFS_trans_sf"/>
</dbReference>
<evidence type="ECO:0000256" key="8">
    <source>
        <dbReference type="SAM" id="Phobius"/>
    </source>
</evidence>
<comment type="subcellular location">
    <subcellularLocation>
        <location evidence="1">Cell inner membrane</location>
        <topology evidence="1">Multi-pass membrane protein</topology>
    </subcellularLocation>
</comment>
<feature type="transmembrane region" description="Helical" evidence="8">
    <location>
        <begin position="343"/>
        <end position="360"/>
    </location>
</feature>
<keyword evidence="3" id="KW-1003">Cell membrane</keyword>
<dbReference type="RefSeq" id="WP_425563573.1">
    <property type="nucleotide sequence ID" value="NZ_BAAAJK010000003.1"/>
</dbReference>
<dbReference type="Gene3D" id="1.20.1250.20">
    <property type="entry name" value="MFS general substrate transporter like domains"/>
    <property type="match status" value="1"/>
</dbReference>
<keyword evidence="2" id="KW-0813">Transport</keyword>
<dbReference type="EMBL" id="BAAAJK010000003">
    <property type="protein sequence ID" value="GAA1381679.1"/>
    <property type="molecule type" value="Genomic_DNA"/>
</dbReference>
<evidence type="ECO:0000256" key="4">
    <source>
        <dbReference type="ARBA" id="ARBA00022692"/>
    </source>
</evidence>
<accession>A0ABP4I589</accession>
<keyword evidence="4 8" id="KW-0812">Transmembrane</keyword>
<evidence type="ECO:0000256" key="3">
    <source>
        <dbReference type="ARBA" id="ARBA00022475"/>
    </source>
</evidence>
<dbReference type="Proteomes" id="UP001501414">
    <property type="component" value="Unassembled WGS sequence"/>
</dbReference>
<keyword evidence="6 8" id="KW-0472">Membrane</keyword>
<feature type="transmembrane region" description="Helical" evidence="8">
    <location>
        <begin position="68"/>
        <end position="86"/>
    </location>
</feature>
<dbReference type="PANTHER" id="PTHR23513:SF9">
    <property type="entry name" value="ENTEROBACTIN EXPORTER ENTS"/>
    <property type="match status" value="1"/>
</dbReference>
<protein>
    <submittedName>
        <fullName evidence="10">MFS transporter</fullName>
    </submittedName>
</protein>
<dbReference type="CDD" id="cd06173">
    <property type="entry name" value="MFS_MefA_like"/>
    <property type="match status" value="1"/>
</dbReference>
<name>A0ABP4I589_9PSEU</name>
<feature type="region of interest" description="Disordered" evidence="7">
    <location>
        <begin position="1"/>
        <end position="39"/>
    </location>
</feature>
<evidence type="ECO:0000256" key="7">
    <source>
        <dbReference type="SAM" id="MobiDB-lite"/>
    </source>
</evidence>
<keyword evidence="11" id="KW-1185">Reference proteome</keyword>
<keyword evidence="5 8" id="KW-1133">Transmembrane helix</keyword>
<evidence type="ECO:0000256" key="6">
    <source>
        <dbReference type="ARBA" id="ARBA00023136"/>
    </source>
</evidence>
<evidence type="ECO:0000256" key="2">
    <source>
        <dbReference type="ARBA" id="ARBA00022448"/>
    </source>
</evidence>
<sequence length="469" mass="48669">MSKRNDPGDGPTQPVPGGDRDSPTRPVVNGGSADAPTRRVRAGGRFTGALRSAFADTTPLRTPAYRRLWTAGIVTVIGAQLAVVAVPTQIYQMTGSSAYVGLTGLFGLVPLIVFGLWGGAIADAVDRRVMLLFTGSGIALTSLALWVVSASGVGDVWVVLVLFAVQSAMLAMNQPTRSAVIPRLLPAEQLPAANALNMTVVQIGAVLGPLLAGILIPIIGLPMLYLLDAIALLATLWATWRLPSLPSSAQAAGGPRPKVGFRAVVDGFRYVGMHRILLVSFLVDVIAMGFGMPRVMFPEMAERTFGDPPGGGFALGLLFAAIPIGMVVGGVLSGWLQRVQRQGVAVVVAICVWGGGIVLFGLTGSLFLAVLALAVAGAGDLVSSVYRSSMLQTVATDEMRGRMQGVFIVVVAGGPRLADMWHGASADVIGPGTSAVVGGIAVIVGTLVVVARFPEFWRYRAPVAGRDSG</sequence>
<dbReference type="InterPro" id="IPR010290">
    <property type="entry name" value="TM_effector"/>
</dbReference>
<feature type="transmembrane region" description="Helical" evidence="8">
    <location>
        <begin position="193"/>
        <end position="216"/>
    </location>
</feature>
<dbReference type="InterPro" id="IPR020846">
    <property type="entry name" value="MFS_dom"/>
</dbReference>
<feature type="transmembrane region" description="Helical" evidence="8">
    <location>
        <begin position="154"/>
        <end position="172"/>
    </location>
</feature>
<evidence type="ECO:0000313" key="10">
    <source>
        <dbReference type="EMBL" id="GAA1381679.1"/>
    </source>
</evidence>
<dbReference type="PANTHER" id="PTHR23513">
    <property type="entry name" value="INTEGRAL MEMBRANE EFFLUX PROTEIN-RELATED"/>
    <property type="match status" value="1"/>
</dbReference>
<feature type="domain" description="Major facilitator superfamily (MFS) profile" evidence="9">
    <location>
        <begin position="273"/>
        <end position="469"/>
    </location>
</feature>
<feature type="transmembrane region" description="Helical" evidence="8">
    <location>
        <begin position="276"/>
        <end position="293"/>
    </location>
</feature>
<proteinExistence type="predicted"/>
<organism evidence="10 11">
    <name type="scientific">Pseudonocardia kongjuensis</name>
    <dbReference type="NCBI Taxonomy" id="102227"/>
    <lineage>
        <taxon>Bacteria</taxon>
        <taxon>Bacillati</taxon>
        <taxon>Actinomycetota</taxon>
        <taxon>Actinomycetes</taxon>
        <taxon>Pseudonocardiales</taxon>
        <taxon>Pseudonocardiaceae</taxon>
        <taxon>Pseudonocardia</taxon>
    </lineage>
</organism>
<dbReference type="SUPFAM" id="SSF103473">
    <property type="entry name" value="MFS general substrate transporter"/>
    <property type="match status" value="1"/>
</dbReference>
<evidence type="ECO:0000256" key="1">
    <source>
        <dbReference type="ARBA" id="ARBA00004429"/>
    </source>
</evidence>
<comment type="caution">
    <text evidence="10">The sequence shown here is derived from an EMBL/GenBank/DDBJ whole genome shotgun (WGS) entry which is preliminary data.</text>
</comment>
<evidence type="ECO:0000313" key="11">
    <source>
        <dbReference type="Proteomes" id="UP001501414"/>
    </source>
</evidence>
<gene>
    <name evidence="10" type="ORF">GCM10009613_08090</name>
</gene>
<reference evidence="11" key="1">
    <citation type="journal article" date="2019" name="Int. J. Syst. Evol. Microbiol.">
        <title>The Global Catalogue of Microorganisms (GCM) 10K type strain sequencing project: providing services to taxonomists for standard genome sequencing and annotation.</title>
        <authorList>
            <consortium name="The Broad Institute Genomics Platform"/>
            <consortium name="The Broad Institute Genome Sequencing Center for Infectious Disease"/>
            <person name="Wu L."/>
            <person name="Ma J."/>
        </authorList>
    </citation>
    <scope>NUCLEOTIDE SEQUENCE [LARGE SCALE GENOMIC DNA]</scope>
    <source>
        <strain evidence="11">JCM 11896</strain>
    </source>
</reference>
<dbReference type="PROSITE" id="PS50850">
    <property type="entry name" value="MFS"/>
    <property type="match status" value="1"/>
</dbReference>